<dbReference type="InterPro" id="IPR005467">
    <property type="entry name" value="His_kinase_dom"/>
</dbReference>
<evidence type="ECO:0000256" key="12">
    <source>
        <dbReference type="SAM" id="Phobius"/>
    </source>
</evidence>
<feature type="domain" description="Histidine kinase" evidence="13">
    <location>
        <begin position="450"/>
        <end position="659"/>
    </location>
</feature>
<feature type="domain" description="HAMP" evidence="14">
    <location>
        <begin position="349"/>
        <end position="401"/>
    </location>
</feature>
<dbReference type="PROSITE" id="PS50885">
    <property type="entry name" value="HAMP"/>
    <property type="match status" value="1"/>
</dbReference>
<evidence type="ECO:0000256" key="2">
    <source>
        <dbReference type="ARBA" id="ARBA00004651"/>
    </source>
</evidence>
<organism evidence="15 16">
    <name type="scientific">Geobacter argillaceus</name>
    <dbReference type="NCBI Taxonomy" id="345631"/>
    <lineage>
        <taxon>Bacteria</taxon>
        <taxon>Pseudomonadati</taxon>
        <taxon>Thermodesulfobacteriota</taxon>
        <taxon>Desulfuromonadia</taxon>
        <taxon>Geobacterales</taxon>
        <taxon>Geobacteraceae</taxon>
        <taxon>Geobacter</taxon>
    </lineage>
</organism>
<evidence type="ECO:0000256" key="8">
    <source>
        <dbReference type="ARBA" id="ARBA00022777"/>
    </source>
</evidence>
<feature type="transmembrane region" description="Helical" evidence="12">
    <location>
        <begin position="12"/>
        <end position="33"/>
    </location>
</feature>
<dbReference type="CDD" id="cd06225">
    <property type="entry name" value="HAMP"/>
    <property type="match status" value="1"/>
</dbReference>
<evidence type="ECO:0000256" key="9">
    <source>
        <dbReference type="ARBA" id="ARBA00022989"/>
    </source>
</evidence>
<dbReference type="GO" id="GO:0000155">
    <property type="term" value="F:phosphorelay sensor kinase activity"/>
    <property type="evidence" value="ECO:0007669"/>
    <property type="project" value="InterPro"/>
</dbReference>
<dbReference type="OrthoDB" id="9781147at2"/>
<evidence type="ECO:0000256" key="3">
    <source>
        <dbReference type="ARBA" id="ARBA00012438"/>
    </source>
</evidence>
<dbReference type="Gene3D" id="1.10.287.130">
    <property type="match status" value="1"/>
</dbReference>
<evidence type="ECO:0000256" key="4">
    <source>
        <dbReference type="ARBA" id="ARBA00022475"/>
    </source>
</evidence>
<dbReference type="SMART" id="SM00387">
    <property type="entry name" value="HATPase_c"/>
    <property type="match status" value="1"/>
</dbReference>
<dbReference type="InterPro" id="IPR033463">
    <property type="entry name" value="sCache_3"/>
</dbReference>
<comment type="caution">
    <text evidence="15">The sequence shown here is derived from an EMBL/GenBank/DDBJ whole genome shotgun (WGS) entry which is preliminary data.</text>
</comment>
<evidence type="ECO:0000313" key="15">
    <source>
        <dbReference type="EMBL" id="TWJ26480.1"/>
    </source>
</evidence>
<keyword evidence="11" id="KW-0175">Coiled coil</keyword>
<dbReference type="PRINTS" id="PR00344">
    <property type="entry name" value="BCTRLSENSOR"/>
</dbReference>
<evidence type="ECO:0000259" key="14">
    <source>
        <dbReference type="PROSITE" id="PS50885"/>
    </source>
</evidence>
<keyword evidence="9 12" id="KW-1133">Transmembrane helix</keyword>
<dbReference type="InterPro" id="IPR004358">
    <property type="entry name" value="Sig_transdc_His_kin-like_C"/>
</dbReference>
<dbReference type="InterPro" id="IPR029151">
    <property type="entry name" value="Sensor-like_sf"/>
</dbReference>
<dbReference type="Gene3D" id="3.30.450.20">
    <property type="entry name" value="PAS domain"/>
    <property type="match status" value="1"/>
</dbReference>
<dbReference type="InterPro" id="IPR036097">
    <property type="entry name" value="HisK_dim/P_sf"/>
</dbReference>
<dbReference type="SUPFAM" id="SSF103190">
    <property type="entry name" value="Sensory domain-like"/>
    <property type="match status" value="1"/>
</dbReference>
<keyword evidence="7 12" id="KW-0812">Transmembrane</keyword>
<reference evidence="15 16" key="1">
    <citation type="submission" date="2019-07" db="EMBL/GenBank/DDBJ databases">
        <title>Genomic Encyclopedia of Archaeal and Bacterial Type Strains, Phase II (KMG-II): from individual species to whole genera.</title>
        <authorList>
            <person name="Goeker M."/>
        </authorList>
    </citation>
    <scope>NUCLEOTIDE SEQUENCE [LARGE SCALE GENOMIC DNA]</scope>
    <source>
        <strain evidence="15 16">ATCC BAA-1139</strain>
    </source>
</reference>
<evidence type="ECO:0000313" key="16">
    <source>
        <dbReference type="Proteomes" id="UP000319449"/>
    </source>
</evidence>
<protein>
    <recommendedName>
        <fullName evidence="3">histidine kinase</fullName>
        <ecNumber evidence="3">2.7.13.3</ecNumber>
    </recommendedName>
</protein>
<dbReference type="InterPro" id="IPR003660">
    <property type="entry name" value="HAMP_dom"/>
</dbReference>
<evidence type="ECO:0000259" key="13">
    <source>
        <dbReference type="PROSITE" id="PS50109"/>
    </source>
</evidence>
<dbReference type="PANTHER" id="PTHR43065:SF42">
    <property type="entry name" value="TWO-COMPONENT SENSOR PPRA"/>
    <property type="match status" value="1"/>
</dbReference>
<keyword evidence="10 12" id="KW-0472">Membrane</keyword>
<dbReference type="GO" id="GO:0005886">
    <property type="term" value="C:plasma membrane"/>
    <property type="evidence" value="ECO:0007669"/>
    <property type="project" value="UniProtKB-SubCell"/>
</dbReference>
<dbReference type="InterPro" id="IPR036890">
    <property type="entry name" value="HATPase_C_sf"/>
</dbReference>
<dbReference type="InterPro" id="IPR003661">
    <property type="entry name" value="HisK_dim/P_dom"/>
</dbReference>
<dbReference type="EC" id="2.7.13.3" evidence="3"/>
<comment type="catalytic activity">
    <reaction evidence="1">
        <text>ATP + protein L-histidine = ADP + protein N-phospho-L-histidine.</text>
        <dbReference type="EC" id="2.7.13.3"/>
    </reaction>
</comment>
<dbReference type="Proteomes" id="UP000319449">
    <property type="component" value="Unassembled WGS sequence"/>
</dbReference>
<dbReference type="EMBL" id="VLLN01000005">
    <property type="protein sequence ID" value="TWJ26480.1"/>
    <property type="molecule type" value="Genomic_DNA"/>
</dbReference>
<dbReference type="SUPFAM" id="SSF55874">
    <property type="entry name" value="ATPase domain of HSP90 chaperone/DNA topoisomerase II/histidine kinase"/>
    <property type="match status" value="1"/>
</dbReference>
<keyword evidence="8" id="KW-0418">Kinase</keyword>
<dbReference type="Pfam" id="PF17202">
    <property type="entry name" value="sCache_3_3"/>
    <property type="match status" value="1"/>
</dbReference>
<feature type="transmembrane region" description="Helical" evidence="12">
    <location>
        <begin position="327"/>
        <end position="347"/>
    </location>
</feature>
<evidence type="ECO:0000256" key="7">
    <source>
        <dbReference type="ARBA" id="ARBA00022692"/>
    </source>
</evidence>
<dbReference type="SMART" id="SM00304">
    <property type="entry name" value="HAMP"/>
    <property type="match status" value="1"/>
</dbReference>
<dbReference type="AlphaFoldDB" id="A0A562W8A2"/>
<keyword evidence="6" id="KW-0808">Transferase</keyword>
<accession>A0A562W8A2</accession>
<evidence type="ECO:0000256" key="1">
    <source>
        <dbReference type="ARBA" id="ARBA00000085"/>
    </source>
</evidence>
<keyword evidence="16" id="KW-1185">Reference proteome</keyword>
<dbReference type="Pfam" id="PF00672">
    <property type="entry name" value="HAMP"/>
    <property type="match status" value="1"/>
</dbReference>
<keyword evidence="5" id="KW-0597">Phosphoprotein</keyword>
<comment type="subcellular location">
    <subcellularLocation>
        <location evidence="2">Cell membrane</location>
        <topology evidence="2">Multi-pass membrane protein</topology>
    </subcellularLocation>
</comment>
<dbReference type="Pfam" id="PF02518">
    <property type="entry name" value="HATPase_c"/>
    <property type="match status" value="1"/>
</dbReference>
<evidence type="ECO:0000256" key="6">
    <source>
        <dbReference type="ARBA" id="ARBA00022679"/>
    </source>
</evidence>
<dbReference type="SUPFAM" id="SSF47384">
    <property type="entry name" value="Homodimeric domain of signal transducing histidine kinase"/>
    <property type="match status" value="1"/>
</dbReference>
<proteinExistence type="predicted"/>
<sequence>MRRRSIRAKLTIGALTPFFVALVICSCTGLYIIDSRVAHQAQEKVRTDINSAREAYQNELAHIDELIQFTATIPLYAETVATGDRKGIAALLTPLRQRKKLDFLTVVDRSGRVLYRAHNPAHAGDDLSTRRSVARALHGEPVSGTELFSSRELQNEQEELARRAKIEAVATPRARPTPASMEGAGLLLVAAAPVKDRSGAIVGALTGGLLLNRNNALVDKIKDTVYEGVRFNNKEVGTATIFLGDLRIATNVMTPDNRRAIGTRLSEEVYNRVILEKAKWVGKAFVVSDWYLSAYEPILDLGGTAVGSLYVGILERPYAELKKEVNLIFGGIVLVCTVIGLAISGVIGNQLSRPIRELETLARRVAAGERNLQIEVRTGDELEELAGEFNQMTRALDQRETEVRNLNRSLEQKVQERTAQLEEKSHLLLQTRADLARSAKLADLGVMAAGVAHEINTPLAIIRGNAEVLEMSLPAGHENREEIDIISRQTERIARIVANLLTFAREGKLRQGTVAIHGLLDDIVAQIGFQVPMTAIRVVRNYAPDLTTIPGDGDQLHQVFSNLVLNAIQAMPGGGVLTLATCISAPEGICAIDVADTGCGIPRDNLEQIFSPFFTTKENGSGLGLSISYGIVKDHGGEISAISTEEDGTIFRVILPLGHRSPCDN</sequence>
<name>A0A562W8A2_9BACT</name>
<evidence type="ECO:0000256" key="5">
    <source>
        <dbReference type="ARBA" id="ARBA00022553"/>
    </source>
</evidence>
<dbReference type="PROSITE" id="PS51257">
    <property type="entry name" value="PROKAR_LIPOPROTEIN"/>
    <property type="match status" value="1"/>
</dbReference>
<evidence type="ECO:0000256" key="11">
    <source>
        <dbReference type="SAM" id="Coils"/>
    </source>
</evidence>
<dbReference type="Pfam" id="PF00512">
    <property type="entry name" value="HisKA"/>
    <property type="match status" value="1"/>
</dbReference>
<dbReference type="RefSeq" id="WP_145019662.1">
    <property type="nucleotide sequence ID" value="NZ_VLLN01000005.1"/>
</dbReference>
<dbReference type="SUPFAM" id="SSF158472">
    <property type="entry name" value="HAMP domain-like"/>
    <property type="match status" value="1"/>
</dbReference>
<dbReference type="Gene3D" id="3.30.565.10">
    <property type="entry name" value="Histidine kinase-like ATPase, C-terminal domain"/>
    <property type="match status" value="1"/>
</dbReference>
<dbReference type="Gene3D" id="6.10.340.10">
    <property type="match status" value="1"/>
</dbReference>
<gene>
    <name evidence="15" type="ORF">JN12_01187</name>
</gene>
<feature type="coiled-coil region" evidence="11">
    <location>
        <begin position="382"/>
        <end position="416"/>
    </location>
</feature>
<dbReference type="InterPro" id="IPR003594">
    <property type="entry name" value="HATPase_dom"/>
</dbReference>
<dbReference type="PANTHER" id="PTHR43065">
    <property type="entry name" value="SENSOR HISTIDINE KINASE"/>
    <property type="match status" value="1"/>
</dbReference>
<dbReference type="PROSITE" id="PS50109">
    <property type="entry name" value="HIS_KIN"/>
    <property type="match status" value="1"/>
</dbReference>
<keyword evidence="4" id="KW-1003">Cell membrane</keyword>
<dbReference type="CDD" id="cd00082">
    <property type="entry name" value="HisKA"/>
    <property type="match status" value="1"/>
</dbReference>
<dbReference type="SMART" id="SM00388">
    <property type="entry name" value="HisKA"/>
    <property type="match status" value="1"/>
</dbReference>
<evidence type="ECO:0000256" key="10">
    <source>
        <dbReference type="ARBA" id="ARBA00023136"/>
    </source>
</evidence>